<feature type="compositionally biased region" description="Low complexity" evidence="1">
    <location>
        <begin position="114"/>
        <end position="124"/>
    </location>
</feature>
<proteinExistence type="predicted"/>
<dbReference type="Proteomes" id="UP000320672">
    <property type="component" value="Chromosome"/>
</dbReference>
<feature type="region of interest" description="Disordered" evidence="1">
    <location>
        <begin position="41"/>
        <end position="62"/>
    </location>
</feature>
<protein>
    <submittedName>
        <fullName evidence="3">Mu-like prophage protein Com</fullName>
    </submittedName>
</protein>
<keyword evidence="2" id="KW-1133">Transmembrane helix</keyword>
<reference evidence="3 4" key="1">
    <citation type="submission" date="2019-02" db="EMBL/GenBank/DDBJ databases">
        <title>Deep-cultivation of Planctomycetes and their phenomic and genomic characterization uncovers novel biology.</title>
        <authorList>
            <person name="Wiegand S."/>
            <person name="Jogler M."/>
            <person name="Boedeker C."/>
            <person name="Pinto D."/>
            <person name="Vollmers J."/>
            <person name="Rivas-Marin E."/>
            <person name="Kohn T."/>
            <person name="Peeters S.H."/>
            <person name="Heuer A."/>
            <person name="Rast P."/>
            <person name="Oberbeckmann S."/>
            <person name="Bunk B."/>
            <person name="Jeske O."/>
            <person name="Meyerdierks A."/>
            <person name="Storesund J.E."/>
            <person name="Kallscheuer N."/>
            <person name="Luecker S."/>
            <person name="Lage O.M."/>
            <person name="Pohl T."/>
            <person name="Merkel B.J."/>
            <person name="Hornburger P."/>
            <person name="Mueller R.-W."/>
            <person name="Bruemmer F."/>
            <person name="Labrenz M."/>
            <person name="Spormann A.M."/>
            <person name="Op den Camp H."/>
            <person name="Overmann J."/>
            <person name="Amann R."/>
            <person name="Jetten M.S.M."/>
            <person name="Mascher T."/>
            <person name="Medema M.H."/>
            <person name="Devos D.P."/>
            <person name="Kaster A.-K."/>
            <person name="Ovreas L."/>
            <person name="Rohde M."/>
            <person name="Galperin M.Y."/>
            <person name="Jogler C."/>
        </authorList>
    </citation>
    <scope>NUCLEOTIDE SEQUENCE [LARGE SCALE GENOMIC DNA]</scope>
    <source>
        <strain evidence="3 4">FF011L</strain>
    </source>
</reference>
<evidence type="ECO:0000256" key="1">
    <source>
        <dbReference type="SAM" id="MobiDB-lite"/>
    </source>
</evidence>
<evidence type="ECO:0000313" key="3">
    <source>
        <dbReference type="EMBL" id="QDS92576.1"/>
    </source>
</evidence>
<feature type="transmembrane region" description="Helical" evidence="2">
    <location>
        <begin position="207"/>
        <end position="230"/>
    </location>
</feature>
<keyword evidence="2" id="KW-0472">Membrane</keyword>
<feature type="transmembrane region" description="Helical" evidence="2">
    <location>
        <begin position="242"/>
        <end position="265"/>
    </location>
</feature>
<dbReference type="KEGG" id="rml:FF011L_13230"/>
<gene>
    <name evidence="3" type="ORF">FF011L_13230</name>
</gene>
<dbReference type="AlphaFoldDB" id="A0A517MCM5"/>
<keyword evidence="2" id="KW-0812">Transmembrane</keyword>
<name>A0A517MCM5_9BACT</name>
<feature type="compositionally biased region" description="Low complexity" evidence="1">
    <location>
        <begin position="132"/>
        <end position="147"/>
    </location>
</feature>
<feature type="transmembrane region" description="Helical" evidence="2">
    <location>
        <begin position="277"/>
        <end position="303"/>
    </location>
</feature>
<keyword evidence="4" id="KW-1185">Reference proteome</keyword>
<accession>A0A517MCM5</accession>
<dbReference type="EMBL" id="CP036262">
    <property type="protein sequence ID" value="QDS92576.1"/>
    <property type="molecule type" value="Genomic_DNA"/>
</dbReference>
<evidence type="ECO:0000256" key="2">
    <source>
        <dbReference type="SAM" id="Phobius"/>
    </source>
</evidence>
<feature type="region of interest" description="Disordered" evidence="1">
    <location>
        <begin position="91"/>
        <end position="159"/>
    </location>
</feature>
<dbReference type="OrthoDB" id="292864at2"/>
<evidence type="ECO:0000313" key="4">
    <source>
        <dbReference type="Proteomes" id="UP000320672"/>
    </source>
</evidence>
<dbReference type="RefSeq" id="WP_145350809.1">
    <property type="nucleotide sequence ID" value="NZ_CP036262.1"/>
</dbReference>
<dbReference type="Gene3D" id="2.20.28.160">
    <property type="match status" value="2"/>
</dbReference>
<sequence>MSTTIQCPSCAAKLALPESSAGKRVKCPKCATVLTVPAAKSVQAKPAKPVSKGPVPGAKRSIRCPGCQKSLSVPASAAGKTVQCPQCSTKLKIPGSPPSAGPAKKAAPRPAPRPKQAAPSDDLFGGSGSGGSSDPFGDLGNFASPPASGGGFGGGAPASASPPSFGGGAASAYAPPAGGGNSFGASGGGGGGGNDRNAFYIINGAMIALWAFFYTGYGCLNLAMLIVLMVTGKYSDGTLPFIIGQTVGYGVIVMLGLTMFSGGITMAMRKKLNASRAAAIIAAIPCFGCIAFPFGIWATVLLFSANAKKDFRS</sequence>
<organism evidence="3 4">
    <name type="scientific">Roseimaritima multifibrata</name>
    <dbReference type="NCBI Taxonomy" id="1930274"/>
    <lineage>
        <taxon>Bacteria</taxon>
        <taxon>Pseudomonadati</taxon>
        <taxon>Planctomycetota</taxon>
        <taxon>Planctomycetia</taxon>
        <taxon>Pirellulales</taxon>
        <taxon>Pirellulaceae</taxon>
        <taxon>Roseimaritima</taxon>
    </lineage>
</organism>